<dbReference type="InterPro" id="IPR002716">
    <property type="entry name" value="PIN_dom"/>
</dbReference>
<reference evidence="3" key="1">
    <citation type="submission" date="2019-02" db="EMBL/GenBank/DDBJ databases">
        <authorList>
            <person name="Gruber-Vodicka R. H."/>
            <person name="Seah K. B. B."/>
        </authorList>
    </citation>
    <scope>NUCLEOTIDE SEQUENCE</scope>
    <source>
        <strain evidence="3">BECK_BY2</strain>
        <strain evidence="2">BECK_BY3</strain>
    </source>
</reference>
<evidence type="ECO:0000313" key="3">
    <source>
        <dbReference type="EMBL" id="VFK71948.1"/>
    </source>
</evidence>
<accession>A0A451B0Z2</accession>
<proteinExistence type="predicted"/>
<organism evidence="3">
    <name type="scientific">Candidatus Kentrum sp. TUN</name>
    <dbReference type="NCBI Taxonomy" id="2126343"/>
    <lineage>
        <taxon>Bacteria</taxon>
        <taxon>Pseudomonadati</taxon>
        <taxon>Pseudomonadota</taxon>
        <taxon>Gammaproteobacteria</taxon>
        <taxon>Candidatus Kentrum</taxon>
    </lineage>
</organism>
<evidence type="ECO:0000313" key="2">
    <source>
        <dbReference type="EMBL" id="VFK62744.1"/>
    </source>
</evidence>
<dbReference type="Pfam" id="PF01850">
    <property type="entry name" value="PIN"/>
    <property type="match status" value="1"/>
</dbReference>
<feature type="domain" description="PIN" evidence="1">
    <location>
        <begin position="27"/>
        <end position="79"/>
    </location>
</feature>
<dbReference type="Gene3D" id="3.40.50.1010">
    <property type="entry name" value="5'-nuclease"/>
    <property type="match status" value="1"/>
</dbReference>
<dbReference type="InterPro" id="IPR029060">
    <property type="entry name" value="PIN-like_dom_sf"/>
</dbReference>
<dbReference type="CDD" id="cd09874">
    <property type="entry name" value="PIN_MT3492-like"/>
    <property type="match status" value="1"/>
</dbReference>
<gene>
    <name evidence="3" type="ORF">BECKTUN1418E_GA0071001_13223</name>
    <name evidence="2" type="ORF">BECKTUN1418F_GA0071002_13222</name>
</gene>
<dbReference type="SUPFAM" id="SSF88723">
    <property type="entry name" value="PIN domain-like"/>
    <property type="match status" value="1"/>
</dbReference>
<name>A0A451B0Z2_9GAMM</name>
<sequence>MRFPVCAAKTRSIRTIHIFKLDWEIQYKIVEIEKSDFEKASRLVQKHPLRAYDAIQLACALKVPSATFLSADNRLIDIAQAEGLNVGNPNTHP</sequence>
<dbReference type="EMBL" id="CAADFY010000322">
    <property type="protein sequence ID" value="VFK62744.1"/>
    <property type="molecule type" value="Genomic_DNA"/>
</dbReference>
<protein>
    <submittedName>
        <fullName evidence="3">PIN domain-containing protein</fullName>
    </submittedName>
</protein>
<dbReference type="EMBL" id="CAADFV010000322">
    <property type="protein sequence ID" value="VFK71948.1"/>
    <property type="molecule type" value="Genomic_DNA"/>
</dbReference>
<dbReference type="AlphaFoldDB" id="A0A451B0Z2"/>
<evidence type="ECO:0000259" key="1">
    <source>
        <dbReference type="Pfam" id="PF01850"/>
    </source>
</evidence>